<evidence type="ECO:0000256" key="5">
    <source>
        <dbReference type="PROSITE-ProRule" id="PRU00221"/>
    </source>
</evidence>
<dbReference type="PANTHER" id="PTHR19857:SF19">
    <property type="entry name" value="26S PROTEASOME REGULATORY SUBUNIT RPN14"/>
    <property type="match status" value="1"/>
</dbReference>
<accession>A0A0X3PW42</accession>
<dbReference type="PROSITE" id="PS50294">
    <property type="entry name" value="WD_REPEATS_REGION"/>
    <property type="match status" value="1"/>
</dbReference>
<evidence type="ECO:0000256" key="1">
    <source>
        <dbReference type="ARBA" id="ARBA00022574"/>
    </source>
</evidence>
<reference evidence="6" key="1">
    <citation type="submission" date="2016-01" db="EMBL/GenBank/DDBJ databases">
        <title>Reference transcriptome for the parasite Schistocephalus solidus: insights into the molecular evolution of parasitism.</title>
        <authorList>
            <person name="Hebert F.O."/>
            <person name="Grambauer S."/>
            <person name="Barber I."/>
            <person name="Landry C.R."/>
            <person name="Aubin-Horth N."/>
        </authorList>
    </citation>
    <scope>NUCLEOTIDE SEQUENCE</scope>
</reference>
<dbReference type="Pfam" id="PF00400">
    <property type="entry name" value="WD40"/>
    <property type="match status" value="1"/>
</dbReference>
<evidence type="ECO:0000313" key="6">
    <source>
        <dbReference type="EMBL" id="JAP56063.1"/>
    </source>
</evidence>
<evidence type="ECO:0000256" key="3">
    <source>
        <dbReference type="ARBA" id="ARBA00022942"/>
    </source>
</evidence>
<evidence type="ECO:0000256" key="2">
    <source>
        <dbReference type="ARBA" id="ARBA00022737"/>
    </source>
</evidence>
<protein>
    <submittedName>
        <fullName evidence="6">Proteasomal ATPase-associated factor 1</fullName>
    </submittedName>
</protein>
<dbReference type="InterPro" id="IPR051179">
    <property type="entry name" value="WD_repeat_multifunction"/>
</dbReference>
<sequence>MAFQFVFRILYALARRIHIFGSTCMTLHSEKTRYQKMFINPEGGLEPDCDQVKCCVVTSVRLQILKPSQISPFSHKFVSFIFALKKSILLQDLNRKLQATFRCPDVKFSTIHKITRQPSMHLNSFDVNNTGELAVSAASDQTVLLWETRTGDIRRSFVGHVSEVYCCRFFPSGLVVVTGGADMQLKIWSALTGECAATLRPGSGGADGTGPREPGGHRSSVVDIDFIERGRNIVSLDRSGWLRLWDVSTQVAISAMSVVPDKKGGRVHTNCDIEHEPQCCAVKNRHWLSTPAPDDTEPHSSHCVLETSSSKATTVGVTDKLAAVGTGQGGVLCIYDLTSCDTRKAGPSHRLVLPSASCAVTACCFSRSPSDGNVSADQSSNVPESEGNVDVGAFFEEYGLLAGGADGQVACWDLRIPSKTVFTQSSGKSGVTHLKTYRWPAHRSHGLGNEGKLVYLPSFTGLFVARRDGRVTLQPLSDSGSQPKAHHILELTGPDVDSIRGFSVLAPTIMADDEPSVSAWSATNSGQFFFYRRLAVESLFV</sequence>
<dbReference type="InterPro" id="IPR001680">
    <property type="entry name" value="WD40_rpt"/>
</dbReference>
<dbReference type="PROSITE" id="PS50082">
    <property type="entry name" value="WD_REPEATS_2"/>
    <property type="match status" value="3"/>
</dbReference>
<evidence type="ECO:0000256" key="4">
    <source>
        <dbReference type="ARBA" id="ARBA00038321"/>
    </source>
</evidence>
<dbReference type="PROSITE" id="PS00678">
    <property type="entry name" value="WD_REPEATS_1"/>
    <property type="match status" value="1"/>
</dbReference>
<comment type="similarity">
    <text evidence="4">Belongs to the WD repeat PAAF1/RPN14 family.</text>
</comment>
<feature type="repeat" description="WD" evidence="5">
    <location>
        <begin position="157"/>
        <end position="198"/>
    </location>
</feature>
<feature type="repeat" description="WD" evidence="5">
    <location>
        <begin position="122"/>
        <end position="156"/>
    </location>
</feature>
<dbReference type="InterPro" id="IPR036322">
    <property type="entry name" value="WD40_repeat_dom_sf"/>
</dbReference>
<dbReference type="AlphaFoldDB" id="A0A0X3PW42"/>
<keyword evidence="1 5" id="KW-0853">WD repeat</keyword>
<dbReference type="SMART" id="SM00320">
    <property type="entry name" value="WD40"/>
    <property type="match status" value="4"/>
</dbReference>
<dbReference type="PANTHER" id="PTHR19857">
    <property type="entry name" value="MITOCHONDRIAL DIVISION PROTEIN 1-RELATED"/>
    <property type="match status" value="1"/>
</dbReference>
<feature type="repeat" description="WD" evidence="5">
    <location>
        <begin position="214"/>
        <end position="255"/>
    </location>
</feature>
<dbReference type="GO" id="GO:0000502">
    <property type="term" value="C:proteasome complex"/>
    <property type="evidence" value="ECO:0007669"/>
    <property type="project" value="UniProtKB-KW"/>
</dbReference>
<dbReference type="InterPro" id="IPR019775">
    <property type="entry name" value="WD40_repeat_CS"/>
</dbReference>
<keyword evidence="2" id="KW-0677">Repeat</keyword>
<keyword evidence="3" id="KW-0647">Proteasome</keyword>
<dbReference type="InterPro" id="IPR015943">
    <property type="entry name" value="WD40/YVTN_repeat-like_dom_sf"/>
</dbReference>
<dbReference type="Gene3D" id="2.130.10.10">
    <property type="entry name" value="YVTN repeat-like/Quinoprotein amine dehydrogenase"/>
    <property type="match status" value="2"/>
</dbReference>
<name>A0A0X3PW42_SCHSO</name>
<dbReference type="SUPFAM" id="SSF50978">
    <property type="entry name" value="WD40 repeat-like"/>
    <property type="match status" value="1"/>
</dbReference>
<dbReference type="EMBL" id="GEEE01007162">
    <property type="protein sequence ID" value="JAP56063.1"/>
    <property type="molecule type" value="Transcribed_RNA"/>
</dbReference>
<gene>
    <name evidence="6" type="primary">PAAF1</name>
    <name evidence="6" type="ORF">TR96209</name>
</gene>
<organism evidence="6">
    <name type="scientific">Schistocephalus solidus</name>
    <name type="common">Tapeworm</name>
    <dbReference type="NCBI Taxonomy" id="70667"/>
    <lineage>
        <taxon>Eukaryota</taxon>
        <taxon>Metazoa</taxon>
        <taxon>Spiralia</taxon>
        <taxon>Lophotrochozoa</taxon>
        <taxon>Platyhelminthes</taxon>
        <taxon>Cestoda</taxon>
        <taxon>Eucestoda</taxon>
        <taxon>Diphyllobothriidea</taxon>
        <taxon>Diphyllobothriidae</taxon>
        <taxon>Schistocephalus</taxon>
    </lineage>
</organism>
<proteinExistence type="inferred from homology"/>